<dbReference type="KEGG" id="aalt:CC77DRAFT_1016021"/>
<evidence type="ECO:0000313" key="2">
    <source>
        <dbReference type="Proteomes" id="UP000077248"/>
    </source>
</evidence>
<dbReference type="EMBL" id="KV441470">
    <property type="protein sequence ID" value="OAG24979.1"/>
    <property type="molecule type" value="Genomic_DNA"/>
</dbReference>
<dbReference type="AlphaFoldDB" id="A0A177E1X2"/>
<dbReference type="RefSeq" id="XP_018390400.1">
    <property type="nucleotide sequence ID" value="XM_018524142.1"/>
</dbReference>
<name>A0A177E1X2_ALTAL</name>
<keyword evidence="2" id="KW-1185">Reference proteome</keyword>
<dbReference type="Proteomes" id="UP000077248">
    <property type="component" value="Unassembled WGS sequence"/>
</dbReference>
<protein>
    <submittedName>
        <fullName evidence="1">Uncharacterized protein</fullName>
    </submittedName>
</protein>
<dbReference type="VEuPathDB" id="FungiDB:CC77DRAFT_1016021"/>
<proteinExistence type="predicted"/>
<accession>A0A177E1X2</accession>
<evidence type="ECO:0000313" key="1">
    <source>
        <dbReference type="EMBL" id="OAG24979.1"/>
    </source>
</evidence>
<gene>
    <name evidence="1" type="ORF">CC77DRAFT_1016021</name>
</gene>
<dbReference type="GeneID" id="29109736"/>
<organism evidence="1 2">
    <name type="scientific">Alternaria alternata</name>
    <name type="common">Alternaria rot fungus</name>
    <name type="synonym">Torula alternata</name>
    <dbReference type="NCBI Taxonomy" id="5599"/>
    <lineage>
        <taxon>Eukaryota</taxon>
        <taxon>Fungi</taxon>
        <taxon>Dikarya</taxon>
        <taxon>Ascomycota</taxon>
        <taxon>Pezizomycotina</taxon>
        <taxon>Dothideomycetes</taxon>
        <taxon>Pleosporomycetidae</taxon>
        <taxon>Pleosporales</taxon>
        <taxon>Pleosporineae</taxon>
        <taxon>Pleosporaceae</taxon>
        <taxon>Alternaria</taxon>
        <taxon>Alternaria sect. Alternaria</taxon>
        <taxon>Alternaria alternata complex</taxon>
    </lineage>
</organism>
<reference evidence="1 2" key="1">
    <citation type="submission" date="2016-05" db="EMBL/GenBank/DDBJ databases">
        <title>Comparative analysis of secretome profiles of manganese(II)-oxidizing ascomycete fungi.</title>
        <authorList>
            <consortium name="DOE Joint Genome Institute"/>
            <person name="Zeiner C.A."/>
            <person name="Purvine S.O."/>
            <person name="Zink E.M."/>
            <person name="Wu S."/>
            <person name="Pasa-Tolic L."/>
            <person name="Chaput D.L."/>
            <person name="Haridas S."/>
            <person name="Grigoriev I.V."/>
            <person name="Santelli C.M."/>
            <person name="Hansel C.M."/>
        </authorList>
    </citation>
    <scope>NUCLEOTIDE SEQUENCE [LARGE SCALE GENOMIC DNA]</scope>
    <source>
        <strain evidence="1 2">SRC1lrK2f</strain>
    </source>
</reference>
<sequence>MIRGLPSPRSTDVVATLNKPQYRPKSSEAIFSHGDITMYKTLSAVLLISTRVWFAYGYNTSPSSYLLLNTDHLAAQRLNWQTPLSTKDDRSTVLNFDDIPTTDGQAAIELYDGLLFEGLTVVNVSDSSLLDDKDRDCATSHTNTLVSFSYPEGQRPQIKIGAVHLNDKTSSPMFDLLSLSIKPRQKRSSDPVVIRYKFWQIQDGKTETTYLDLVFHGVDHHAVAHVDFERYGYTIRNLTAFEITVMENNNLDFAFCLDDLGVRIHNTTGGKVTQ</sequence>